<evidence type="ECO:0000259" key="3">
    <source>
        <dbReference type="PROSITE" id="PS50076"/>
    </source>
</evidence>
<dbReference type="GO" id="GO:0001671">
    <property type="term" value="F:ATPase activator activity"/>
    <property type="evidence" value="ECO:0007669"/>
    <property type="project" value="InterPro"/>
</dbReference>
<dbReference type="CDD" id="cd06257">
    <property type="entry name" value="DnaJ"/>
    <property type="match status" value="1"/>
</dbReference>
<dbReference type="Proteomes" id="UP000777482">
    <property type="component" value="Unassembled WGS sequence"/>
</dbReference>
<name>A0A9P6W9Q5_RHOMI</name>
<dbReference type="Gene3D" id="1.10.287.110">
    <property type="entry name" value="DnaJ domain"/>
    <property type="match status" value="1"/>
</dbReference>
<dbReference type="GO" id="GO:0005739">
    <property type="term" value="C:mitochondrion"/>
    <property type="evidence" value="ECO:0007669"/>
    <property type="project" value="TreeGrafter"/>
</dbReference>
<dbReference type="GO" id="GO:0051087">
    <property type="term" value="F:protein-folding chaperone binding"/>
    <property type="evidence" value="ECO:0007669"/>
    <property type="project" value="InterPro"/>
</dbReference>
<gene>
    <name evidence="4" type="ORF">C6P46_002569</name>
</gene>
<dbReference type="InterPro" id="IPR036869">
    <property type="entry name" value="J_dom_sf"/>
</dbReference>
<keyword evidence="2" id="KW-0143">Chaperone</keyword>
<evidence type="ECO:0000313" key="4">
    <source>
        <dbReference type="EMBL" id="KAG0667157.1"/>
    </source>
</evidence>
<dbReference type="PROSITE" id="PS50076">
    <property type="entry name" value="DNAJ_2"/>
    <property type="match status" value="1"/>
</dbReference>
<comment type="caution">
    <text evidence="4">The sequence shown here is derived from an EMBL/GenBank/DDBJ whole genome shotgun (WGS) entry which is preliminary data.</text>
</comment>
<dbReference type="PANTHER" id="PTHR14021">
    <property type="entry name" value="IRON-SULFUR CLUSTER CO-CHAPERONE PROTEIN HSCB"/>
    <property type="match status" value="1"/>
</dbReference>
<dbReference type="Gene3D" id="1.20.1280.20">
    <property type="entry name" value="HscB, C-terminal domain"/>
    <property type="match status" value="1"/>
</dbReference>
<dbReference type="Pfam" id="PF07743">
    <property type="entry name" value="HSCB_C"/>
    <property type="match status" value="1"/>
</dbReference>
<dbReference type="SUPFAM" id="SSF46565">
    <property type="entry name" value="Chaperone J-domain"/>
    <property type="match status" value="1"/>
</dbReference>
<dbReference type="InterPro" id="IPR001623">
    <property type="entry name" value="DnaJ_domain"/>
</dbReference>
<dbReference type="SMART" id="SM00271">
    <property type="entry name" value="DnaJ"/>
    <property type="match status" value="1"/>
</dbReference>
<organism evidence="4 5">
    <name type="scientific">Rhodotorula mucilaginosa</name>
    <name type="common">Yeast</name>
    <name type="synonym">Rhodotorula rubra</name>
    <dbReference type="NCBI Taxonomy" id="5537"/>
    <lineage>
        <taxon>Eukaryota</taxon>
        <taxon>Fungi</taxon>
        <taxon>Dikarya</taxon>
        <taxon>Basidiomycota</taxon>
        <taxon>Pucciniomycotina</taxon>
        <taxon>Microbotryomycetes</taxon>
        <taxon>Sporidiobolales</taxon>
        <taxon>Sporidiobolaceae</taxon>
        <taxon>Rhodotorula</taxon>
    </lineage>
</organism>
<dbReference type="SUPFAM" id="SSF47144">
    <property type="entry name" value="HSC20 (HSCB), C-terminal oligomerisation domain"/>
    <property type="match status" value="1"/>
</dbReference>
<dbReference type="GO" id="GO:0044571">
    <property type="term" value="P:[2Fe-2S] cluster assembly"/>
    <property type="evidence" value="ECO:0007669"/>
    <property type="project" value="InterPro"/>
</dbReference>
<evidence type="ECO:0000256" key="1">
    <source>
        <dbReference type="ARBA" id="ARBA00010476"/>
    </source>
</evidence>
<dbReference type="PANTHER" id="PTHR14021:SF15">
    <property type="entry name" value="IRON-SULFUR CLUSTER CO-CHAPERONE PROTEIN HSCB"/>
    <property type="match status" value="1"/>
</dbReference>
<evidence type="ECO:0000256" key="2">
    <source>
        <dbReference type="ARBA" id="ARBA00023186"/>
    </source>
</evidence>
<reference evidence="4 5" key="1">
    <citation type="submission" date="2020-11" db="EMBL/GenBank/DDBJ databases">
        <title>Kefir isolates.</title>
        <authorList>
            <person name="Marcisauskas S."/>
            <person name="Kim Y."/>
            <person name="Blasche S."/>
        </authorList>
    </citation>
    <scope>NUCLEOTIDE SEQUENCE [LARGE SCALE GENOMIC DNA]</scope>
    <source>
        <strain evidence="4 5">KR</strain>
    </source>
</reference>
<keyword evidence="5" id="KW-1185">Reference proteome</keyword>
<dbReference type="InterPro" id="IPR004640">
    <property type="entry name" value="HscB"/>
</dbReference>
<dbReference type="OrthoDB" id="448954at2759"/>
<feature type="domain" description="J" evidence="3">
    <location>
        <begin position="93"/>
        <end position="165"/>
    </location>
</feature>
<dbReference type="NCBIfam" id="TIGR00714">
    <property type="entry name" value="hscB"/>
    <property type="match status" value="1"/>
</dbReference>
<dbReference type="EMBL" id="PUHQ01000002">
    <property type="protein sequence ID" value="KAG0667157.1"/>
    <property type="molecule type" value="Genomic_DNA"/>
</dbReference>
<dbReference type="AlphaFoldDB" id="A0A9P6W9Q5"/>
<dbReference type="InterPro" id="IPR009073">
    <property type="entry name" value="HscB_oligo_C"/>
</dbReference>
<protein>
    <recommendedName>
        <fullName evidence="3">J domain-containing protein</fullName>
    </recommendedName>
</protein>
<evidence type="ECO:0000313" key="5">
    <source>
        <dbReference type="Proteomes" id="UP000777482"/>
    </source>
</evidence>
<comment type="similarity">
    <text evidence="1">Belongs to the HscB family.</text>
</comment>
<proteinExistence type="inferred from homology"/>
<dbReference type="InterPro" id="IPR036386">
    <property type="entry name" value="HscB_C_sf"/>
</dbReference>
<accession>A0A9P6W9Q5</accession>
<dbReference type="GO" id="GO:0051259">
    <property type="term" value="P:protein complex oligomerization"/>
    <property type="evidence" value="ECO:0007669"/>
    <property type="project" value="InterPro"/>
</dbReference>
<sequence length="263" mass="28991">MLARLPRAVTSHAACGWTRPLARLRHSAPPPPLPLSPLRAFSATAAGQRTAASQSVYTTGASCPGCGQPIPAALTPVCPQCSALLPPPPPATTYYDLFGIAPPSFDIDAAKLKRAFLTLQQKVHPDMFSGRGESEDWAKAWSGRVNDAYKALLSERERAEYLLSIHDVTIGEADPVTDPDLLMTIMETREELEDAQSEEDMNRIRDRNKAERARVIEALSKAFAAPEPDLEAARNLVIELRYLDNIEQVCREWQPGKRVDLQH</sequence>